<evidence type="ECO:0000259" key="1">
    <source>
        <dbReference type="Pfam" id="PF04233"/>
    </source>
</evidence>
<gene>
    <name evidence="2" type="ORF">B6S12_10280</name>
</gene>
<evidence type="ECO:0000313" key="3">
    <source>
        <dbReference type="Proteomes" id="UP000249746"/>
    </source>
</evidence>
<sequence length="356" mass="41589">MMISFFKEPTRALEILQSKKAKLDYDEIAHNNHKQVFTLSKLTDLGLLKDMQNSLIKALKNGDKFETWKENIKPKLKAKGWLGHAQEGKFDDARLKKIFDNEMRGARARANYENIIKSSKTHLMYVTKEDNKVRPKHQSFNGIILPKEHSFWDSHIPYETMHDFGCRCIVVGLGRSEVEKQGGESKGFGNTKSKRANQKEDYTATLYEERAKEVIANFVKLELLTPAKKISKELKSFKKERELYTWQKGLEDMVEEVIVKDNQKYPINFIQVGKMDKTTKEFLEKLNKKDLEDLYFTLSKNNLLHASPKRKDKYNQGLRVEEIKEIVKVLEEAKEVYWDSANNSLLYFFEDKKDSS</sequence>
<protein>
    <recommendedName>
        <fullName evidence="1">Phage head morphogenesis domain-containing protein</fullName>
    </recommendedName>
</protein>
<dbReference type="Pfam" id="PF04233">
    <property type="entry name" value="Phage_Mu_F"/>
    <property type="match status" value="1"/>
</dbReference>
<dbReference type="RefSeq" id="WP_111230695.1">
    <property type="nucleotide sequence ID" value="NZ_NBIU01000062.1"/>
</dbReference>
<organism evidence="2 3">
    <name type="scientific">Helicobacter valdiviensis</name>
    <dbReference type="NCBI Taxonomy" id="1458358"/>
    <lineage>
        <taxon>Bacteria</taxon>
        <taxon>Pseudomonadati</taxon>
        <taxon>Campylobacterota</taxon>
        <taxon>Epsilonproteobacteria</taxon>
        <taxon>Campylobacterales</taxon>
        <taxon>Helicobacteraceae</taxon>
        <taxon>Helicobacter</taxon>
    </lineage>
</organism>
<dbReference type="InterPro" id="IPR006528">
    <property type="entry name" value="Phage_head_morphogenesis_dom"/>
</dbReference>
<evidence type="ECO:0000313" key="2">
    <source>
        <dbReference type="EMBL" id="PZT47214.1"/>
    </source>
</evidence>
<dbReference type="Proteomes" id="UP000249746">
    <property type="component" value="Unassembled WGS sequence"/>
</dbReference>
<reference evidence="2 3" key="1">
    <citation type="submission" date="2017-03" db="EMBL/GenBank/DDBJ databases">
        <title>Genomic and clinical evidence uncovers the enterohepatic species Helicobacter valdiviensis as a potential human intestinal pathogen.</title>
        <authorList>
            <person name="Fresia P."/>
            <person name="Jara R."/>
            <person name="Sierra R."/>
            <person name="Ferres I."/>
            <person name="Greif G."/>
            <person name="Iraola G."/>
            <person name="Collado L."/>
        </authorList>
    </citation>
    <scope>NUCLEOTIDE SEQUENCE [LARGE SCALE GENOMIC DNA]</scope>
    <source>
        <strain evidence="2 3">WBE14</strain>
    </source>
</reference>
<feature type="non-terminal residue" evidence="2">
    <location>
        <position position="356"/>
    </location>
</feature>
<accession>A0A2W6MRM5</accession>
<dbReference type="OrthoDB" id="9813502at2"/>
<feature type="domain" description="Phage head morphogenesis" evidence="1">
    <location>
        <begin position="50"/>
        <end position="170"/>
    </location>
</feature>
<name>A0A2W6MRM5_9HELI</name>
<comment type="caution">
    <text evidence="2">The sequence shown here is derived from an EMBL/GenBank/DDBJ whole genome shotgun (WGS) entry which is preliminary data.</text>
</comment>
<dbReference type="EMBL" id="NBIU01000062">
    <property type="protein sequence ID" value="PZT47214.1"/>
    <property type="molecule type" value="Genomic_DNA"/>
</dbReference>
<keyword evidence="3" id="KW-1185">Reference proteome</keyword>
<dbReference type="AlphaFoldDB" id="A0A2W6MRM5"/>
<proteinExistence type="predicted"/>